<name>L9XGK5_9EURY</name>
<feature type="region of interest" description="Disordered" evidence="2">
    <location>
        <begin position="1"/>
        <end position="20"/>
    </location>
</feature>
<dbReference type="GO" id="GO:0046914">
    <property type="term" value="F:transition metal ion binding"/>
    <property type="evidence" value="ECO:0007669"/>
    <property type="project" value="InterPro"/>
</dbReference>
<sequence length="338" mass="37478">MSDGHDHGHDDETATDPRPRVRAIQSLLVEKGIVSTDAVDEAISAYERDIGPQNGARVVARAWTDPEFKRRLLADAEAALDSFDFDVGMQHIQVKENTDDVHNAVVCTLCSCYPWSLLGLPPTWYKTPSYRSRMVREPRSVLDEFGLELEEDVTVDVWDSSSEIRYMVLPQRPDGTAGYDEDELTDLVTRDAMIGVERLDASSSASTERVTDGGSDESEEPFAELLGLETEPTFAAPWQARAFGVTVALYENGSGFDWSAFQERLIDEVEATPADADGVDYGDADATERTYYEQWQAALERLLVTQTDLDTETVDARATEFASGERTAEEFVGGSRVH</sequence>
<evidence type="ECO:0000313" key="5">
    <source>
        <dbReference type="EMBL" id="ELY59818.1"/>
    </source>
</evidence>
<dbReference type="GO" id="GO:0018822">
    <property type="term" value="F:nitrile hydratase activity"/>
    <property type="evidence" value="ECO:0007669"/>
    <property type="project" value="InterPro"/>
</dbReference>
<dbReference type="InterPro" id="IPR049054">
    <property type="entry name" value="CN_hydtase_beta-like_N"/>
</dbReference>
<dbReference type="OrthoDB" id="275529at2157"/>
<dbReference type="InterPro" id="IPR023808">
    <property type="entry name" value="Nitrile_Hydratase_acc_put"/>
</dbReference>
<dbReference type="InterPro" id="IPR018141">
    <property type="entry name" value="Nitrile_hydratase_asu"/>
</dbReference>
<dbReference type="InterPro" id="IPR004232">
    <property type="entry name" value="CN_Hdrtase_a/SCN_Hdrlase_g"/>
</dbReference>
<dbReference type="Proteomes" id="UP000011688">
    <property type="component" value="Unassembled WGS sequence"/>
</dbReference>
<dbReference type="Pfam" id="PF02979">
    <property type="entry name" value="NHase_alpha"/>
    <property type="match status" value="1"/>
</dbReference>
<evidence type="ECO:0000313" key="6">
    <source>
        <dbReference type="Proteomes" id="UP000011688"/>
    </source>
</evidence>
<evidence type="ECO:0000259" key="4">
    <source>
        <dbReference type="Pfam" id="PF21006"/>
    </source>
</evidence>
<evidence type="ECO:0000256" key="2">
    <source>
        <dbReference type="SAM" id="MobiDB-lite"/>
    </source>
</evidence>
<dbReference type="RefSeq" id="WP_005554409.1">
    <property type="nucleotide sequence ID" value="NZ_AOIB01000014.1"/>
</dbReference>
<proteinExistence type="predicted"/>
<dbReference type="SUPFAM" id="SSF56209">
    <property type="entry name" value="Nitrile hydratase alpha chain"/>
    <property type="match status" value="1"/>
</dbReference>
<feature type="domain" description="Nitrile hydratase alpha/Thiocyanate hydrolase gamma" evidence="3">
    <location>
        <begin position="19"/>
        <end position="196"/>
    </location>
</feature>
<dbReference type="InterPro" id="IPR042262">
    <property type="entry name" value="CN_hydtase_beta_C"/>
</dbReference>
<dbReference type="eggNOG" id="ENOG502N56A">
    <property type="taxonomic scope" value="Archaea"/>
</dbReference>
<dbReference type="NCBIfam" id="TIGR03889">
    <property type="entry name" value="nitrile_acc"/>
    <property type="match status" value="1"/>
</dbReference>
<reference evidence="5 6" key="1">
    <citation type="journal article" date="2014" name="PLoS Genet.">
        <title>Phylogenetically driven sequencing of extremely halophilic archaea reveals strategies for static and dynamic osmo-response.</title>
        <authorList>
            <person name="Becker E.A."/>
            <person name="Seitzer P.M."/>
            <person name="Tritt A."/>
            <person name="Larsen D."/>
            <person name="Krusor M."/>
            <person name="Yao A.I."/>
            <person name="Wu D."/>
            <person name="Madern D."/>
            <person name="Eisen J.A."/>
            <person name="Darling A.E."/>
            <person name="Facciotti M.T."/>
        </authorList>
    </citation>
    <scope>NUCLEOTIDE SEQUENCE [LARGE SCALE GENOMIC DNA]</scope>
    <source>
        <strain evidence="5 6">DSM 10524</strain>
    </source>
</reference>
<dbReference type="InterPro" id="IPR036648">
    <property type="entry name" value="CN_Hdrase_a/SCN_Hdrase_g_sf"/>
</dbReference>
<feature type="compositionally biased region" description="Basic and acidic residues" evidence="2">
    <location>
        <begin position="1"/>
        <end position="19"/>
    </location>
</feature>
<feature type="region of interest" description="Disordered" evidence="2">
    <location>
        <begin position="200"/>
        <end position="219"/>
    </location>
</feature>
<dbReference type="AlphaFoldDB" id="L9XGK5"/>
<dbReference type="SUPFAM" id="SSF50090">
    <property type="entry name" value="Electron transport accessory proteins"/>
    <property type="match status" value="1"/>
</dbReference>
<evidence type="ECO:0000259" key="3">
    <source>
        <dbReference type="Pfam" id="PF02979"/>
    </source>
</evidence>
<protein>
    <submittedName>
        <fullName evidence="5">Nitrile hydratase subunit alpha</fullName>
    </submittedName>
</protein>
<dbReference type="InterPro" id="IPR008990">
    <property type="entry name" value="Elect_transpt_acc-like_dom_sf"/>
</dbReference>
<organism evidence="5 6">
    <name type="scientific">Natronococcus amylolyticus DSM 10524</name>
    <dbReference type="NCBI Taxonomy" id="1227497"/>
    <lineage>
        <taxon>Archaea</taxon>
        <taxon>Methanobacteriati</taxon>
        <taxon>Methanobacteriota</taxon>
        <taxon>Stenosarchaea group</taxon>
        <taxon>Halobacteria</taxon>
        <taxon>Halobacteriales</taxon>
        <taxon>Natrialbaceae</taxon>
        <taxon>Natronococcus</taxon>
    </lineage>
</organism>
<evidence type="ECO:0000256" key="1">
    <source>
        <dbReference type="ARBA" id="ARBA00022723"/>
    </source>
</evidence>
<dbReference type="PATRIC" id="fig|1227497.3.peg.1158"/>
<dbReference type="Gene3D" id="3.90.330.10">
    <property type="entry name" value="Nitrile hydratase alpha /Thiocyanate hydrolase gamma"/>
    <property type="match status" value="1"/>
</dbReference>
<gene>
    <name evidence="5" type="ORF">C491_05601</name>
</gene>
<dbReference type="Pfam" id="PF21006">
    <property type="entry name" value="NHase_beta_N"/>
    <property type="match status" value="1"/>
</dbReference>
<dbReference type="EMBL" id="AOIB01000014">
    <property type="protein sequence ID" value="ELY59818.1"/>
    <property type="molecule type" value="Genomic_DNA"/>
</dbReference>
<keyword evidence="1" id="KW-0479">Metal-binding</keyword>
<keyword evidence="6" id="KW-1185">Reference proteome</keyword>
<feature type="domain" description="Nitrile hydratase beta subunit-like N-terminal" evidence="4">
    <location>
        <begin position="229"/>
        <end position="324"/>
    </location>
</feature>
<dbReference type="Gene3D" id="1.10.472.20">
    <property type="entry name" value="Nitrile hydratase, beta subunit"/>
    <property type="match status" value="1"/>
</dbReference>
<accession>L9XGK5</accession>
<dbReference type="STRING" id="1227497.C491_05601"/>
<comment type="caution">
    <text evidence="5">The sequence shown here is derived from an EMBL/GenBank/DDBJ whole genome shotgun (WGS) entry which is preliminary data.</text>
</comment>
<dbReference type="NCBIfam" id="TIGR01323">
    <property type="entry name" value="nitrile_alph"/>
    <property type="match status" value="1"/>
</dbReference>